<dbReference type="RefSeq" id="WP_032639915.1">
    <property type="nucleotide sequence ID" value="NZ_CP043318.1"/>
</dbReference>
<dbReference type="EMBL" id="JZKT01000004">
    <property type="protein sequence ID" value="KJX38673.1"/>
    <property type="molecule type" value="Genomic_DNA"/>
</dbReference>
<comment type="caution">
    <text evidence="5">The sequence shown here is derived from an EMBL/GenBank/DDBJ whole genome shotgun (WGS) entry which is preliminary data.</text>
</comment>
<dbReference type="PANTHER" id="PTHR44688:SF16">
    <property type="entry name" value="DNA-BINDING TRANSCRIPTIONAL ACTIVATOR DEVR_DOSR"/>
    <property type="match status" value="1"/>
</dbReference>
<dbReference type="PROSITE" id="PS50043">
    <property type="entry name" value="HTH_LUXR_2"/>
    <property type="match status" value="1"/>
</dbReference>
<keyword evidence="1" id="KW-0805">Transcription regulation</keyword>
<protein>
    <submittedName>
        <fullName evidence="5">LuxR family transcriptional regulator</fullName>
    </submittedName>
</protein>
<evidence type="ECO:0000256" key="2">
    <source>
        <dbReference type="ARBA" id="ARBA00023125"/>
    </source>
</evidence>
<dbReference type="GO" id="GO:0003677">
    <property type="term" value="F:DNA binding"/>
    <property type="evidence" value="ECO:0007669"/>
    <property type="project" value="UniProtKB-KW"/>
</dbReference>
<proteinExistence type="predicted"/>
<organism evidence="5 6">
    <name type="scientific">Enterobacter chengduensis</name>
    <dbReference type="NCBI Taxonomy" id="2494701"/>
    <lineage>
        <taxon>Bacteria</taxon>
        <taxon>Pseudomonadati</taxon>
        <taxon>Pseudomonadota</taxon>
        <taxon>Gammaproteobacteria</taxon>
        <taxon>Enterobacterales</taxon>
        <taxon>Enterobacteriaceae</taxon>
        <taxon>Enterobacter</taxon>
        <taxon>Enterobacter cloacae complex</taxon>
    </lineage>
</organism>
<reference evidence="5 6" key="1">
    <citation type="submission" date="2015-02" db="EMBL/GenBank/DDBJ databases">
        <authorList>
            <person name="Adams M."/>
            <person name="Sutton G."/>
            <person name="Nelson K."/>
            <person name="Bonomo R."/>
            <person name="McCorrison J."/>
            <person name="Sanka R."/>
            <person name="Brinkac L."/>
            <person name="Nierman W."/>
        </authorList>
    </citation>
    <scope>NUCLEOTIDE SEQUENCE [LARGE SCALE GENOMIC DNA]</scope>
    <source>
        <strain evidence="5 6">CIDEIMsCOL9</strain>
    </source>
</reference>
<dbReference type="PRINTS" id="PR00038">
    <property type="entry name" value="HTHLUXR"/>
</dbReference>
<dbReference type="AlphaFoldDB" id="A0AAW3HL57"/>
<dbReference type="GeneID" id="63142112"/>
<dbReference type="SMART" id="SM00421">
    <property type="entry name" value="HTH_LUXR"/>
    <property type="match status" value="1"/>
</dbReference>
<keyword evidence="6" id="KW-1185">Reference proteome</keyword>
<evidence type="ECO:0000256" key="3">
    <source>
        <dbReference type="ARBA" id="ARBA00023163"/>
    </source>
</evidence>
<name>A0AAW3HL57_9ENTR</name>
<dbReference type="InterPro" id="IPR016032">
    <property type="entry name" value="Sig_transdc_resp-reg_C-effctor"/>
</dbReference>
<dbReference type="CDD" id="cd06170">
    <property type="entry name" value="LuxR_C_like"/>
    <property type="match status" value="1"/>
</dbReference>
<dbReference type="PANTHER" id="PTHR44688">
    <property type="entry name" value="DNA-BINDING TRANSCRIPTIONAL ACTIVATOR DEVR_DOSR"/>
    <property type="match status" value="1"/>
</dbReference>
<evidence type="ECO:0000259" key="4">
    <source>
        <dbReference type="PROSITE" id="PS50043"/>
    </source>
</evidence>
<accession>A0AAW3HL57</accession>
<dbReference type="InterPro" id="IPR036388">
    <property type="entry name" value="WH-like_DNA-bd_sf"/>
</dbReference>
<evidence type="ECO:0000313" key="6">
    <source>
        <dbReference type="Proteomes" id="UP000033354"/>
    </source>
</evidence>
<keyword evidence="3" id="KW-0804">Transcription</keyword>
<gene>
    <name evidence="5" type="ORF">SG71_02665</name>
</gene>
<dbReference type="GO" id="GO:0006355">
    <property type="term" value="P:regulation of DNA-templated transcription"/>
    <property type="evidence" value="ECO:0007669"/>
    <property type="project" value="InterPro"/>
</dbReference>
<evidence type="ECO:0000313" key="5">
    <source>
        <dbReference type="EMBL" id="KJX38673.1"/>
    </source>
</evidence>
<keyword evidence="2" id="KW-0238">DNA-binding</keyword>
<feature type="domain" description="HTH luxR-type" evidence="4">
    <location>
        <begin position="131"/>
        <end position="195"/>
    </location>
</feature>
<dbReference type="SUPFAM" id="SSF46894">
    <property type="entry name" value="C-terminal effector domain of the bipartite response regulators"/>
    <property type="match status" value="1"/>
</dbReference>
<sequence>MVNILISEADVLFQSGLQYFFRDFFSRVAQQDVTFTFDFTADSIRAADVIVLALCQGEYFTCFPELQAREQGIIIGIVEEDTGLEALPSCFQDIVFISRRAPLPQVRLVLLNAWRVALLNKYRRPSISCFECQQKTLSPQQIRIMVGFYKGLSVNDIANELCISDKTVFTHKYMLMHKFHLRSDYELIKLLNRMAEKNSWANIFHQYLNR</sequence>
<dbReference type="Proteomes" id="UP000033354">
    <property type="component" value="Unassembled WGS sequence"/>
</dbReference>
<dbReference type="InterPro" id="IPR000792">
    <property type="entry name" value="Tscrpt_reg_LuxR_C"/>
</dbReference>
<dbReference type="Pfam" id="PF00196">
    <property type="entry name" value="GerE"/>
    <property type="match status" value="1"/>
</dbReference>
<evidence type="ECO:0000256" key="1">
    <source>
        <dbReference type="ARBA" id="ARBA00023015"/>
    </source>
</evidence>
<dbReference type="Gene3D" id="1.10.10.10">
    <property type="entry name" value="Winged helix-like DNA-binding domain superfamily/Winged helix DNA-binding domain"/>
    <property type="match status" value="1"/>
</dbReference>